<evidence type="ECO:0000313" key="1">
    <source>
        <dbReference type="EMBL" id="BDS14614.1"/>
    </source>
</evidence>
<organism evidence="1 2">
    <name type="scientific">Aureispira anguillae</name>
    <dbReference type="NCBI Taxonomy" id="2864201"/>
    <lineage>
        <taxon>Bacteria</taxon>
        <taxon>Pseudomonadati</taxon>
        <taxon>Bacteroidota</taxon>
        <taxon>Saprospiria</taxon>
        <taxon>Saprospirales</taxon>
        <taxon>Saprospiraceae</taxon>
        <taxon>Aureispira</taxon>
    </lineage>
</organism>
<sequence length="402" mass="47544">MQTLLTRPYLLFVLLAVLQQPLLGQSKLNLDSVATIVHTTYNFKNGVSNLSSIKESLFDTNAILIRQHRYNYMKVDTGFAARTHYYFTYNPTNKLGTYYTEQLTHESKPNKKYSKQESKFKSYDHKFKREWVKIFKKNSRLLLRQTQKTFDKNGFVTHTKTTNYSSSPPNSSTEKVQRNAAGNITHWESFDDDGDTKMQARSFNAKYKDDTLLLQSDGYLYHNWNQVINKYDRNNHLKKSISNIGTRNSNGKVKRTDQVITIYKNNLPFKRTEKKLRKTIKKVSYAFEDQKDIQNITTPKGNYQEIKTYEYLDSNQQCLTLYTETLEGKPFLRKEITYDTATFKIHTHTEIEYRKNGKDWKTIKTYNQHGNYTQIDFYIANELKKRDVYNYTYHAPPKQKED</sequence>
<keyword evidence="2" id="KW-1185">Reference proteome</keyword>
<accession>A0A915YKC5</accession>
<dbReference type="EMBL" id="AP026867">
    <property type="protein sequence ID" value="BDS14614.1"/>
    <property type="molecule type" value="Genomic_DNA"/>
</dbReference>
<reference evidence="1" key="1">
    <citation type="submission" date="2022-09" db="EMBL/GenBank/DDBJ databases">
        <title>Aureispira anguillicida sp. nov., isolated from Leptocephalus of Japanese eel Anguilla japonica.</title>
        <authorList>
            <person name="Yuasa K."/>
            <person name="Mekata T."/>
            <person name="Ikunari K."/>
        </authorList>
    </citation>
    <scope>NUCLEOTIDE SEQUENCE</scope>
    <source>
        <strain evidence="1">EL160426</strain>
    </source>
</reference>
<gene>
    <name evidence="1" type="ORF">AsAng_0053950</name>
</gene>
<name>A0A915YKC5_9BACT</name>
<evidence type="ECO:0000313" key="2">
    <source>
        <dbReference type="Proteomes" id="UP001060919"/>
    </source>
</evidence>
<dbReference type="AlphaFoldDB" id="A0A915YKC5"/>
<protein>
    <submittedName>
        <fullName evidence="1">Uncharacterized protein</fullName>
    </submittedName>
</protein>
<proteinExistence type="predicted"/>
<dbReference type="KEGG" id="aup:AsAng_0053950"/>
<dbReference type="RefSeq" id="WP_264789831.1">
    <property type="nucleotide sequence ID" value="NZ_AP026867.1"/>
</dbReference>
<dbReference type="Proteomes" id="UP001060919">
    <property type="component" value="Chromosome"/>
</dbReference>